<accession>A0ABS8YPH5</accession>
<dbReference type="Proteomes" id="UP001199916">
    <property type="component" value="Unassembled WGS sequence"/>
</dbReference>
<sequence>MNQTIFNSFINTAHKLNKDFHITPLLYGSLGLEILTGIEFSPEDIDVLIPEVFLASQWDEFKTKMESDGYQLINLEEHEFVKDNYRIAFARFEELREFAGIDLEAIEIVNHEGTCYKLLNLEQYLKVYKRSSMDGYRKTKKNDKDANKIHLIETLLKK</sequence>
<evidence type="ECO:0008006" key="3">
    <source>
        <dbReference type="Google" id="ProtNLM"/>
    </source>
</evidence>
<protein>
    <recommendedName>
        <fullName evidence="3">Phosphoribosylanthranilate isomerase</fullName>
    </recommendedName>
</protein>
<dbReference type="RefSeq" id="WP_233698561.1">
    <property type="nucleotide sequence ID" value="NZ_JAJNBZ010000027.1"/>
</dbReference>
<gene>
    <name evidence="1" type="ORF">LQV63_24075</name>
</gene>
<evidence type="ECO:0000313" key="2">
    <source>
        <dbReference type="Proteomes" id="UP001199916"/>
    </source>
</evidence>
<proteinExistence type="predicted"/>
<comment type="caution">
    <text evidence="1">The sequence shown here is derived from an EMBL/GenBank/DDBJ whole genome shotgun (WGS) entry which is preliminary data.</text>
</comment>
<organism evidence="1 2">
    <name type="scientific">Paenibacillus profundus</name>
    <dbReference type="NCBI Taxonomy" id="1173085"/>
    <lineage>
        <taxon>Bacteria</taxon>
        <taxon>Bacillati</taxon>
        <taxon>Bacillota</taxon>
        <taxon>Bacilli</taxon>
        <taxon>Bacillales</taxon>
        <taxon>Paenibacillaceae</taxon>
        <taxon>Paenibacillus</taxon>
    </lineage>
</organism>
<reference evidence="1 2" key="1">
    <citation type="submission" date="2021-11" db="EMBL/GenBank/DDBJ databases">
        <title>Draft genome sequence of Paenibacillus profundus YoMME, a new Gram-positive bacteria with exoelectrogenic properties.</title>
        <authorList>
            <person name="Hubenova Y."/>
            <person name="Hubenova E."/>
            <person name="Manasiev Y."/>
            <person name="Peykov S."/>
            <person name="Mitov M."/>
        </authorList>
    </citation>
    <scope>NUCLEOTIDE SEQUENCE [LARGE SCALE GENOMIC DNA]</scope>
    <source>
        <strain evidence="1 2">YoMME</strain>
    </source>
</reference>
<evidence type="ECO:0000313" key="1">
    <source>
        <dbReference type="EMBL" id="MCE5172358.1"/>
    </source>
</evidence>
<dbReference type="EMBL" id="JAJNBZ010000027">
    <property type="protein sequence ID" value="MCE5172358.1"/>
    <property type="molecule type" value="Genomic_DNA"/>
</dbReference>
<keyword evidence="2" id="KW-1185">Reference proteome</keyword>
<name>A0ABS8YPH5_9BACL</name>